<dbReference type="Gramene" id="OQU87744">
    <property type="protein sequence ID" value="OQU87744"/>
    <property type="gene ID" value="SORBI_3003G333150"/>
</dbReference>
<dbReference type="Proteomes" id="UP000000768">
    <property type="component" value="Chromosome 3"/>
</dbReference>
<sequence length="139" mass="15473">MKTAAICKLSITNPPLEKNPHIRNAQCHTKHTHLCQQEPFDNPTSKCFLPRIPKPAAKNPPQPRALTNHRSCGPAGTAVTTTSPTTGQENQLQEQTPGRGPWNPARGRRRPGNAWPSGPSFRGFFKPRERTTVARRRIL</sequence>
<accession>A0A1W0W047</accession>
<reference evidence="3" key="2">
    <citation type="journal article" date="2018" name="Plant J.">
        <title>The Sorghum bicolor reference genome: improved assembly, gene annotations, a transcriptome atlas, and signatures of genome organization.</title>
        <authorList>
            <person name="McCormick R.F."/>
            <person name="Truong S.K."/>
            <person name="Sreedasyam A."/>
            <person name="Jenkins J."/>
            <person name="Shu S."/>
            <person name="Sims D."/>
            <person name="Kennedy M."/>
            <person name="Amirebrahimi M."/>
            <person name="Weers B.D."/>
            <person name="McKinley B."/>
            <person name="Mattison A."/>
            <person name="Morishige D.T."/>
            <person name="Grimwood J."/>
            <person name="Schmutz J."/>
            <person name="Mullet J.E."/>
        </authorList>
    </citation>
    <scope>NUCLEOTIDE SEQUENCE [LARGE SCALE GENOMIC DNA]</scope>
    <source>
        <strain evidence="3">cv. BTx623</strain>
    </source>
</reference>
<reference evidence="2 3" key="1">
    <citation type="journal article" date="2009" name="Nature">
        <title>The Sorghum bicolor genome and the diversification of grasses.</title>
        <authorList>
            <person name="Paterson A.H."/>
            <person name="Bowers J.E."/>
            <person name="Bruggmann R."/>
            <person name="Dubchak I."/>
            <person name="Grimwood J."/>
            <person name="Gundlach H."/>
            <person name="Haberer G."/>
            <person name="Hellsten U."/>
            <person name="Mitros T."/>
            <person name="Poliakov A."/>
            <person name="Schmutz J."/>
            <person name="Spannagl M."/>
            <person name="Tang H."/>
            <person name="Wang X."/>
            <person name="Wicker T."/>
            <person name="Bharti A.K."/>
            <person name="Chapman J."/>
            <person name="Feltus F.A."/>
            <person name="Gowik U."/>
            <person name="Grigoriev I.V."/>
            <person name="Lyons E."/>
            <person name="Maher C.A."/>
            <person name="Martis M."/>
            <person name="Narechania A."/>
            <person name="Otillar R.P."/>
            <person name="Penning B.W."/>
            <person name="Salamov A.A."/>
            <person name="Wang Y."/>
            <person name="Zhang L."/>
            <person name="Carpita N.C."/>
            <person name="Freeling M."/>
            <person name="Gingle A.R."/>
            <person name="Hash C.T."/>
            <person name="Keller B."/>
            <person name="Klein P."/>
            <person name="Kresovich S."/>
            <person name="McCann M.C."/>
            <person name="Ming R."/>
            <person name="Peterson D.G."/>
            <person name="Mehboob-ur-Rahman"/>
            <person name="Ware D."/>
            <person name="Westhoff P."/>
            <person name="Mayer K.F."/>
            <person name="Messing J."/>
            <person name="Rokhsar D.S."/>
        </authorList>
    </citation>
    <scope>NUCLEOTIDE SEQUENCE [LARGE SCALE GENOMIC DNA]</scope>
    <source>
        <strain evidence="3">cv. BTx623</strain>
    </source>
</reference>
<keyword evidence="3" id="KW-1185">Reference proteome</keyword>
<proteinExistence type="predicted"/>
<evidence type="ECO:0000256" key="1">
    <source>
        <dbReference type="SAM" id="MobiDB-lite"/>
    </source>
</evidence>
<dbReference type="InParanoid" id="A0A1W0W047"/>
<feature type="compositionally biased region" description="Low complexity" evidence="1">
    <location>
        <begin position="73"/>
        <end position="87"/>
    </location>
</feature>
<evidence type="ECO:0000313" key="3">
    <source>
        <dbReference type="Proteomes" id="UP000000768"/>
    </source>
</evidence>
<organism evidence="2 3">
    <name type="scientific">Sorghum bicolor</name>
    <name type="common">Sorghum</name>
    <name type="synonym">Sorghum vulgare</name>
    <dbReference type="NCBI Taxonomy" id="4558"/>
    <lineage>
        <taxon>Eukaryota</taxon>
        <taxon>Viridiplantae</taxon>
        <taxon>Streptophyta</taxon>
        <taxon>Embryophyta</taxon>
        <taxon>Tracheophyta</taxon>
        <taxon>Spermatophyta</taxon>
        <taxon>Magnoliopsida</taxon>
        <taxon>Liliopsida</taxon>
        <taxon>Poales</taxon>
        <taxon>Poaceae</taxon>
        <taxon>PACMAD clade</taxon>
        <taxon>Panicoideae</taxon>
        <taxon>Andropogonodae</taxon>
        <taxon>Andropogoneae</taxon>
        <taxon>Sorghinae</taxon>
        <taxon>Sorghum</taxon>
    </lineage>
</organism>
<dbReference type="AlphaFoldDB" id="A0A1W0W047"/>
<evidence type="ECO:0000313" key="2">
    <source>
        <dbReference type="EMBL" id="OQU87744.1"/>
    </source>
</evidence>
<name>A0A1W0W047_SORBI</name>
<protein>
    <submittedName>
        <fullName evidence="2">Uncharacterized protein</fullName>
    </submittedName>
</protein>
<dbReference type="EMBL" id="CM000762">
    <property type="protein sequence ID" value="OQU87744.1"/>
    <property type="molecule type" value="Genomic_DNA"/>
</dbReference>
<gene>
    <name evidence="2" type="ORF">SORBI_3003G333150</name>
</gene>
<feature type="region of interest" description="Disordered" evidence="1">
    <location>
        <begin position="50"/>
        <end position="123"/>
    </location>
</feature>